<organism evidence="3 4">
    <name type="scientific">Mytilus edulis</name>
    <name type="common">Blue mussel</name>
    <dbReference type="NCBI Taxonomy" id="6550"/>
    <lineage>
        <taxon>Eukaryota</taxon>
        <taxon>Metazoa</taxon>
        <taxon>Spiralia</taxon>
        <taxon>Lophotrochozoa</taxon>
        <taxon>Mollusca</taxon>
        <taxon>Bivalvia</taxon>
        <taxon>Autobranchia</taxon>
        <taxon>Pteriomorphia</taxon>
        <taxon>Mytilida</taxon>
        <taxon>Mytiloidea</taxon>
        <taxon>Mytilidae</taxon>
        <taxon>Mytilinae</taxon>
        <taxon>Mytilus</taxon>
    </lineage>
</organism>
<feature type="domain" description="SMB" evidence="2">
    <location>
        <begin position="1"/>
        <end position="27"/>
    </location>
</feature>
<dbReference type="PROSITE" id="PS00524">
    <property type="entry name" value="SMB_1"/>
    <property type="match status" value="1"/>
</dbReference>
<evidence type="ECO:0000313" key="3">
    <source>
        <dbReference type="EMBL" id="CAG2240382.1"/>
    </source>
</evidence>
<name>A0A8S3UCJ3_MYTED</name>
<dbReference type="Proteomes" id="UP000683360">
    <property type="component" value="Unassembled WGS sequence"/>
</dbReference>
<proteinExistence type="predicted"/>
<protein>
    <recommendedName>
        <fullName evidence="2">SMB domain-containing protein</fullName>
    </recommendedName>
</protein>
<evidence type="ECO:0000313" key="4">
    <source>
        <dbReference type="Proteomes" id="UP000683360"/>
    </source>
</evidence>
<comment type="caution">
    <text evidence="3">The sequence shown here is derived from an EMBL/GenBank/DDBJ whole genome shotgun (WGS) entry which is preliminary data.</text>
</comment>
<keyword evidence="4" id="KW-1185">Reference proteome</keyword>
<accession>A0A8S3UCJ3</accession>
<reference evidence="3" key="1">
    <citation type="submission" date="2021-03" db="EMBL/GenBank/DDBJ databases">
        <authorList>
            <person name="Bekaert M."/>
        </authorList>
    </citation>
    <scope>NUCLEOTIDE SEQUENCE</scope>
</reference>
<dbReference type="Pfam" id="PF26129">
    <property type="entry name" value="Vwde"/>
    <property type="match status" value="1"/>
</dbReference>
<dbReference type="EMBL" id="CAJPWZ010002556">
    <property type="protein sequence ID" value="CAG2240382.1"/>
    <property type="molecule type" value="Genomic_DNA"/>
</dbReference>
<dbReference type="PROSITE" id="PS50958">
    <property type="entry name" value="SMB_2"/>
    <property type="match status" value="1"/>
</dbReference>
<dbReference type="InterPro" id="IPR001212">
    <property type="entry name" value="Somatomedin_B_dom"/>
</dbReference>
<gene>
    <name evidence="3" type="ORF">MEDL_52685</name>
</gene>
<sequence>MSCCCDEYCLIAHDCCPDYERTCQAGSLPDGNEENVTREACLQTVDGICEEKIAIEIVNCSEGFHVYRLQNTSANSAYCFGNLKTIVTCSVRIRYSAGSLPGPFYKSPVYKAGFYPEKYEYTVIEGEHVNIAFTSTVPIGCIASHPDILSNCYQNFYIYQPQYDNDEPVRCKNNIVNRDVVFRTKFCGIKVGNLDWKEKKHLQVYGFSDGLYNHQDRSTFIRFSSTSVSDVNHIWQNIKITDIKVTLPIGTEIKFTVSTYSRFITMVSVKPSIYDINEARGLCGVPSATKDPSDDFHHREQGPITDDQKFAHSWKIHPSTNPKEQLFIPNPHFLSEEPNIEIEIENDNSNANVTTGTYCICEKQAGKVGEEFYTAQCSLSDSTQYCPSDEQLLPGNEKPNNPVVTVCTSSKQRRSLSHRSRRSVTDTDDVVLDNDSLDYDDDVNDNITPYFELTFRNGWTEEDANLTCTKRIKKSLPSELPDIPGLSDYDYIQSCIMDIKFTAGTDFVQDTVGAAQTKLLWNYQEMKHCHLQKQMMDHKLF</sequence>
<dbReference type="OrthoDB" id="10001041at2759"/>
<evidence type="ECO:0000259" key="2">
    <source>
        <dbReference type="PROSITE" id="PS50958"/>
    </source>
</evidence>
<dbReference type="InterPro" id="IPR058727">
    <property type="entry name" value="Helical_Vwde"/>
</dbReference>
<dbReference type="AlphaFoldDB" id="A0A8S3UCJ3"/>
<keyword evidence="1" id="KW-1015">Disulfide bond</keyword>
<evidence type="ECO:0000256" key="1">
    <source>
        <dbReference type="ARBA" id="ARBA00023157"/>
    </source>
</evidence>